<keyword evidence="3" id="KW-0378">Hydrolase</keyword>
<evidence type="ECO:0000313" key="5">
    <source>
        <dbReference type="EMBL" id="AOU96660.1"/>
    </source>
</evidence>
<dbReference type="InterPro" id="IPR016071">
    <property type="entry name" value="Staphylococal_nuclease_OB-fold"/>
</dbReference>
<dbReference type="SUPFAM" id="SSF50199">
    <property type="entry name" value="Staphylococcal nuclease"/>
    <property type="match status" value="1"/>
</dbReference>
<dbReference type="KEGG" id="aprs:BI364_00250"/>
<keyword evidence="1" id="KW-0540">Nuclease</keyword>
<dbReference type="AlphaFoldDB" id="A0A1D8IJK1"/>
<accession>A0A1D8IJK1</accession>
<dbReference type="Gene3D" id="2.40.50.90">
    <property type="match status" value="1"/>
</dbReference>
<organism evidence="5 6">
    <name type="scientific">Acidihalobacter yilgarnensis</name>
    <dbReference type="NCBI Taxonomy" id="2819280"/>
    <lineage>
        <taxon>Bacteria</taxon>
        <taxon>Pseudomonadati</taxon>
        <taxon>Pseudomonadota</taxon>
        <taxon>Gammaproteobacteria</taxon>
        <taxon>Chromatiales</taxon>
        <taxon>Ectothiorhodospiraceae</taxon>
        <taxon>Acidihalobacter</taxon>
    </lineage>
</organism>
<dbReference type="RefSeq" id="WP_070077054.1">
    <property type="nucleotide sequence ID" value="NZ_CP017415.1"/>
</dbReference>
<dbReference type="GO" id="GO:0016787">
    <property type="term" value="F:hydrolase activity"/>
    <property type="evidence" value="ECO:0007669"/>
    <property type="project" value="UniProtKB-KW"/>
</dbReference>
<keyword evidence="2" id="KW-0255">Endonuclease</keyword>
<sequence length="252" mass="28157">MRADCGAQHADTVAHVSRVFDGDTVLLNSGVHVRLIGLDTPELAHRQRPADPLADDARRRLEGLLARSGWTLRLRFDVERRDHYGRTLAHAYLPDGTSVSAALLRYGLATALVVPPNLAEAACYQRAEAQARAQRAGLWALARYQPVASTALPKRAHGFHIVHGRVVHVGFARRAVWINLEGHVALRIDRRDLAYFREIDLRRLEGTQISARGWVHASKGERRISIRHPLALGWDQAARRHVEGASRMLQSD</sequence>
<protein>
    <recommendedName>
        <fullName evidence="4">TNase-like domain-containing protein</fullName>
    </recommendedName>
</protein>
<feature type="domain" description="TNase-like" evidence="4">
    <location>
        <begin position="10"/>
        <end position="141"/>
    </location>
</feature>
<dbReference type="Pfam" id="PF00565">
    <property type="entry name" value="SNase"/>
    <property type="match status" value="1"/>
</dbReference>
<evidence type="ECO:0000313" key="6">
    <source>
        <dbReference type="Proteomes" id="UP000095401"/>
    </source>
</evidence>
<dbReference type="PROSITE" id="PS50830">
    <property type="entry name" value="TNASE_3"/>
    <property type="match status" value="1"/>
</dbReference>
<proteinExistence type="predicted"/>
<dbReference type="Proteomes" id="UP000095401">
    <property type="component" value="Chromosome"/>
</dbReference>
<dbReference type="EMBL" id="CP017415">
    <property type="protein sequence ID" value="AOU96660.1"/>
    <property type="molecule type" value="Genomic_DNA"/>
</dbReference>
<dbReference type="InterPro" id="IPR035437">
    <property type="entry name" value="SNase_OB-fold_sf"/>
</dbReference>
<gene>
    <name evidence="5" type="ORF">BI364_00250</name>
</gene>
<evidence type="ECO:0000256" key="1">
    <source>
        <dbReference type="ARBA" id="ARBA00022722"/>
    </source>
</evidence>
<evidence type="ECO:0000259" key="4">
    <source>
        <dbReference type="PROSITE" id="PS50830"/>
    </source>
</evidence>
<dbReference type="SMART" id="SM00318">
    <property type="entry name" value="SNc"/>
    <property type="match status" value="1"/>
</dbReference>
<dbReference type="GO" id="GO:0004519">
    <property type="term" value="F:endonuclease activity"/>
    <property type="evidence" value="ECO:0007669"/>
    <property type="project" value="UniProtKB-KW"/>
</dbReference>
<evidence type="ECO:0000256" key="3">
    <source>
        <dbReference type="ARBA" id="ARBA00022801"/>
    </source>
</evidence>
<reference evidence="6" key="1">
    <citation type="submission" date="2016-09" db="EMBL/GenBank/DDBJ databases">
        <title>Acidihalobacter prosperus F5.</title>
        <authorList>
            <person name="Khaleque H.N."/>
            <person name="Ramsay J.P."/>
            <person name="Kaksonen A.H."/>
            <person name="Boxall N.J."/>
            <person name="Watkin E.L.J."/>
        </authorList>
    </citation>
    <scope>NUCLEOTIDE SEQUENCE [LARGE SCALE GENOMIC DNA]</scope>
    <source>
        <strain evidence="6">F5</strain>
    </source>
</reference>
<evidence type="ECO:0000256" key="2">
    <source>
        <dbReference type="ARBA" id="ARBA00022759"/>
    </source>
</evidence>
<dbReference type="PANTHER" id="PTHR12302:SF3">
    <property type="entry name" value="SERINE_THREONINE-PROTEIN KINASE 31"/>
    <property type="match status" value="1"/>
</dbReference>
<name>A0A1D8IJK1_9GAMM</name>
<dbReference type="PANTHER" id="PTHR12302">
    <property type="entry name" value="EBNA2 BINDING PROTEIN P100"/>
    <property type="match status" value="1"/>
</dbReference>
<keyword evidence="6" id="KW-1185">Reference proteome</keyword>